<dbReference type="EMBL" id="CAFBQS010000050">
    <property type="protein sequence ID" value="CAB5061803.1"/>
    <property type="molecule type" value="Genomic_DNA"/>
</dbReference>
<dbReference type="InterPro" id="IPR022637">
    <property type="entry name" value="DNA_polIII_beta_cen"/>
</dbReference>
<keyword evidence="5" id="KW-0548">Nucleotidyltransferase</keyword>
<evidence type="ECO:0000256" key="6">
    <source>
        <dbReference type="ARBA" id="ARBA00022705"/>
    </source>
</evidence>
<dbReference type="GO" id="GO:0006271">
    <property type="term" value="P:DNA strand elongation involved in DNA replication"/>
    <property type="evidence" value="ECO:0007669"/>
    <property type="project" value="TreeGrafter"/>
</dbReference>
<dbReference type="InterPro" id="IPR046938">
    <property type="entry name" value="DNA_clamp_sf"/>
</dbReference>
<evidence type="ECO:0000259" key="9">
    <source>
        <dbReference type="Pfam" id="PF00712"/>
    </source>
</evidence>
<feature type="domain" description="DNA polymerase III beta sliding clamp N-terminal" evidence="9">
    <location>
        <begin position="1"/>
        <end position="118"/>
    </location>
</feature>
<evidence type="ECO:0000259" key="10">
    <source>
        <dbReference type="Pfam" id="PF02767"/>
    </source>
</evidence>
<evidence type="ECO:0000259" key="11">
    <source>
        <dbReference type="Pfam" id="PF02768"/>
    </source>
</evidence>
<dbReference type="InterPro" id="IPR022635">
    <property type="entry name" value="DNA_polIII_beta_C"/>
</dbReference>
<evidence type="ECO:0000313" key="12">
    <source>
        <dbReference type="EMBL" id="CAB5061803.1"/>
    </source>
</evidence>
<comment type="similarity">
    <text evidence="2">Belongs to the beta sliding clamp family.</text>
</comment>
<comment type="subcellular location">
    <subcellularLocation>
        <location evidence="1">Cytoplasm</location>
    </subcellularLocation>
</comment>
<name>A0A6J7U782_9ZZZZ</name>
<keyword evidence="7" id="KW-0239">DNA-directed DNA polymerase</keyword>
<dbReference type="Pfam" id="PF00712">
    <property type="entry name" value="DNA_pol3_beta"/>
    <property type="match status" value="1"/>
</dbReference>
<dbReference type="GO" id="GO:0008408">
    <property type="term" value="F:3'-5' exonuclease activity"/>
    <property type="evidence" value="ECO:0007669"/>
    <property type="project" value="InterPro"/>
</dbReference>
<dbReference type="Pfam" id="PF02767">
    <property type="entry name" value="DNA_pol3_beta_2"/>
    <property type="match status" value="1"/>
</dbReference>
<dbReference type="PIRSF" id="PIRSF000804">
    <property type="entry name" value="DNA_pol_III_b"/>
    <property type="match status" value="1"/>
</dbReference>
<keyword evidence="4" id="KW-0808">Transferase</keyword>
<dbReference type="Gene3D" id="3.10.150.10">
    <property type="entry name" value="DNA Polymerase III, subunit A, domain 2"/>
    <property type="match status" value="3"/>
</dbReference>
<reference evidence="12" key="1">
    <citation type="submission" date="2020-05" db="EMBL/GenBank/DDBJ databases">
        <authorList>
            <person name="Chiriac C."/>
            <person name="Salcher M."/>
            <person name="Ghai R."/>
            <person name="Kavagutti S V."/>
        </authorList>
    </citation>
    <scope>NUCLEOTIDE SEQUENCE</scope>
</reference>
<dbReference type="PANTHER" id="PTHR30478">
    <property type="entry name" value="DNA POLYMERASE III SUBUNIT BETA"/>
    <property type="match status" value="1"/>
</dbReference>
<gene>
    <name evidence="12" type="ORF">UFOPK4366_00394</name>
</gene>
<dbReference type="SMART" id="SM00480">
    <property type="entry name" value="POL3Bc"/>
    <property type="match status" value="1"/>
</dbReference>
<keyword evidence="6" id="KW-0235">DNA replication</keyword>
<evidence type="ECO:0000256" key="4">
    <source>
        <dbReference type="ARBA" id="ARBA00022679"/>
    </source>
</evidence>
<keyword evidence="3" id="KW-0963">Cytoplasm</keyword>
<dbReference type="GO" id="GO:0003677">
    <property type="term" value="F:DNA binding"/>
    <property type="evidence" value="ECO:0007669"/>
    <property type="project" value="UniProtKB-KW"/>
</dbReference>
<dbReference type="Pfam" id="PF02768">
    <property type="entry name" value="DNA_pol3_beta_3"/>
    <property type="match status" value="1"/>
</dbReference>
<dbReference type="SUPFAM" id="SSF55979">
    <property type="entry name" value="DNA clamp"/>
    <property type="match status" value="3"/>
</dbReference>
<protein>
    <submittedName>
        <fullName evidence="12">Unannotated protein</fullName>
    </submittedName>
</protein>
<organism evidence="12">
    <name type="scientific">freshwater metagenome</name>
    <dbReference type="NCBI Taxonomy" id="449393"/>
    <lineage>
        <taxon>unclassified sequences</taxon>
        <taxon>metagenomes</taxon>
        <taxon>ecological metagenomes</taxon>
    </lineage>
</organism>
<dbReference type="PANTHER" id="PTHR30478:SF0">
    <property type="entry name" value="BETA SLIDING CLAMP"/>
    <property type="match status" value="1"/>
</dbReference>
<accession>A0A6J7U782</accession>
<feature type="domain" description="DNA polymerase III beta sliding clamp C-terminal" evidence="11">
    <location>
        <begin position="247"/>
        <end position="371"/>
    </location>
</feature>
<evidence type="ECO:0000256" key="2">
    <source>
        <dbReference type="ARBA" id="ARBA00010752"/>
    </source>
</evidence>
<evidence type="ECO:0000256" key="3">
    <source>
        <dbReference type="ARBA" id="ARBA00022490"/>
    </source>
</evidence>
<dbReference type="GO" id="GO:0003887">
    <property type="term" value="F:DNA-directed DNA polymerase activity"/>
    <property type="evidence" value="ECO:0007669"/>
    <property type="project" value="UniProtKB-KW"/>
</dbReference>
<dbReference type="FunFam" id="3.10.150.10:FF:000005">
    <property type="entry name" value="Beta sliding clamp"/>
    <property type="match status" value="1"/>
</dbReference>
<dbReference type="InterPro" id="IPR001001">
    <property type="entry name" value="DNA_polIII_beta"/>
</dbReference>
<proteinExistence type="inferred from homology"/>
<sequence>MRFIVERDALADGVMWVSRSLSARPIMPVLLGVLIKADKKGVHLSGYDLETSGKAEVAADVKEEGTVLVSGKLLSDIARALPNKPVTFSLEGNRVSVISGSAKFALPTLSVSDYPNLPELPSETGRLSGDLFAEAVSQVAIAAGKDDSLPVLTGVYVEIEENKLILAATDRYRLAVRELNWDAPRASASALIRARTLNDAAKSLAGAKSVSVALAAATATERLIGFASEGKVMTSRMLDGTFPPYRHLLPSERSATAVVEVAPFVDSVRRVALVADKTVPLRLAFNPGALTLEAGVGDDAQATEEIEIAFDGEALSIAFNPTFLLDGLAAVNSPFVEIAFTGGSKPAVLSGKSSADGESDFSYRYLLMPMRYSS</sequence>
<dbReference type="CDD" id="cd00140">
    <property type="entry name" value="beta_clamp"/>
    <property type="match status" value="1"/>
</dbReference>
<dbReference type="AlphaFoldDB" id="A0A6J7U782"/>
<dbReference type="NCBIfam" id="TIGR00663">
    <property type="entry name" value="dnan"/>
    <property type="match status" value="1"/>
</dbReference>
<evidence type="ECO:0000256" key="5">
    <source>
        <dbReference type="ARBA" id="ARBA00022695"/>
    </source>
</evidence>
<dbReference type="GO" id="GO:0009360">
    <property type="term" value="C:DNA polymerase III complex"/>
    <property type="evidence" value="ECO:0007669"/>
    <property type="project" value="InterPro"/>
</dbReference>
<feature type="domain" description="DNA polymerase III beta sliding clamp central" evidence="10">
    <location>
        <begin position="127"/>
        <end position="243"/>
    </location>
</feature>
<keyword evidence="8" id="KW-0238">DNA-binding</keyword>
<dbReference type="GO" id="GO:0005737">
    <property type="term" value="C:cytoplasm"/>
    <property type="evidence" value="ECO:0007669"/>
    <property type="project" value="UniProtKB-SubCell"/>
</dbReference>
<evidence type="ECO:0000256" key="7">
    <source>
        <dbReference type="ARBA" id="ARBA00022932"/>
    </source>
</evidence>
<evidence type="ECO:0000256" key="1">
    <source>
        <dbReference type="ARBA" id="ARBA00004496"/>
    </source>
</evidence>
<dbReference type="InterPro" id="IPR022634">
    <property type="entry name" value="DNA_polIII_beta_N"/>
</dbReference>
<evidence type="ECO:0000256" key="8">
    <source>
        <dbReference type="ARBA" id="ARBA00023125"/>
    </source>
</evidence>